<feature type="region of interest" description="Disordered" evidence="1">
    <location>
        <begin position="23"/>
        <end position="70"/>
    </location>
</feature>
<feature type="compositionally biased region" description="Basic and acidic residues" evidence="1">
    <location>
        <begin position="83"/>
        <end position="101"/>
    </location>
</feature>
<name>A0A7U2EZN9_PHANO</name>
<dbReference type="VEuPathDB" id="FungiDB:JI435_408240"/>
<feature type="region of interest" description="Disordered" evidence="1">
    <location>
        <begin position="83"/>
        <end position="105"/>
    </location>
</feature>
<organism evidence="2 3">
    <name type="scientific">Phaeosphaeria nodorum (strain SN15 / ATCC MYA-4574 / FGSC 10173)</name>
    <name type="common">Glume blotch fungus</name>
    <name type="synonym">Parastagonospora nodorum</name>
    <dbReference type="NCBI Taxonomy" id="321614"/>
    <lineage>
        <taxon>Eukaryota</taxon>
        <taxon>Fungi</taxon>
        <taxon>Dikarya</taxon>
        <taxon>Ascomycota</taxon>
        <taxon>Pezizomycotina</taxon>
        <taxon>Dothideomycetes</taxon>
        <taxon>Pleosporomycetidae</taxon>
        <taxon>Pleosporales</taxon>
        <taxon>Pleosporineae</taxon>
        <taxon>Phaeosphaeriaceae</taxon>
        <taxon>Parastagonospora</taxon>
    </lineage>
</organism>
<gene>
    <name evidence="2" type="ORF">JI435_408240</name>
</gene>
<feature type="compositionally biased region" description="Basic and acidic residues" evidence="1">
    <location>
        <begin position="33"/>
        <end position="43"/>
    </location>
</feature>
<accession>A0A7U2EZN9</accession>
<evidence type="ECO:0000313" key="2">
    <source>
        <dbReference type="EMBL" id="QRC96041.1"/>
    </source>
</evidence>
<reference evidence="3" key="1">
    <citation type="journal article" date="2021" name="BMC Genomics">
        <title>Chromosome-level genome assembly and manually-curated proteome of model necrotroph Parastagonospora nodorum Sn15 reveals a genome-wide trove of candidate effector homologs, and redundancy of virulence-related functions within an accessory chromosome.</title>
        <authorList>
            <person name="Bertazzoni S."/>
            <person name="Jones D.A.B."/>
            <person name="Phan H.T."/>
            <person name="Tan K.-C."/>
            <person name="Hane J.K."/>
        </authorList>
    </citation>
    <scope>NUCLEOTIDE SEQUENCE [LARGE SCALE GENOMIC DNA]</scope>
    <source>
        <strain evidence="3">SN15 / ATCC MYA-4574 / FGSC 10173)</strain>
    </source>
</reference>
<feature type="non-terminal residue" evidence="2">
    <location>
        <position position="1"/>
    </location>
</feature>
<protein>
    <submittedName>
        <fullName evidence="2">Uncharacterized protein</fullName>
    </submittedName>
</protein>
<proteinExistence type="predicted"/>
<dbReference type="Proteomes" id="UP000663193">
    <property type="component" value="Chromosome 6"/>
</dbReference>
<evidence type="ECO:0000313" key="3">
    <source>
        <dbReference type="Proteomes" id="UP000663193"/>
    </source>
</evidence>
<evidence type="ECO:0000256" key="1">
    <source>
        <dbReference type="SAM" id="MobiDB-lite"/>
    </source>
</evidence>
<sequence length="131" mass="14287">GIQEIGGPRVCECLWRAAVMGVGNSQQQRWTKCSRERVEDSRNSRVRQSVVPGDRGQRSDAASPALAEDERRFGMAATASERLCGHEQRRERITSDGDKDGGAQCGRVGVVSWVRCSGRAGRRSGPEEEAA</sequence>
<dbReference type="AlphaFoldDB" id="A0A7U2EZN9"/>
<keyword evidence="3" id="KW-1185">Reference proteome</keyword>
<dbReference type="EMBL" id="CP069028">
    <property type="protein sequence ID" value="QRC96041.1"/>
    <property type="molecule type" value="Genomic_DNA"/>
</dbReference>